<keyword evidence="4" id="KW-1133">Transmembrane helix</keyword>
<comment type="caution">
    <text evidence="6">The sequence shown here is derived from an EMBL/GenBank/DDBJ whole genome shotgun (WGS) entry which is preliminary data.</text>
</comment>
<dbReference type="Pfam" id="PF01145">
    <property type="entry name" value="Band_7"/>
    <property type="match status" value="1"/>
</dbReference>
<dbReference type="InterPro" id="IPR036013">
    <property type="entry name" value="Band_7/SPFH_dom_sf"/>
</dbReference>
<reference evidence="6" key="1">
    <citation type="submission" date="2020-10" db="EMBL/GenBank/DDBJ databases">
        <authorList>
            <person name="Kikuchi T."/>
        </authorList>
    </citation>
    <scope>NUCLEOTIDE SEQUENCE</scope>
    <source>
        <strain evidence="6">NKZ352</strain>
    </source>
</reference>
<proteinExistence type="inferred from homology"/>
<dbReference type="PANTHER" id="PTHR10264:SF116">
    <property type="entry name" value="STOMATIN-3"/>
    <property type="match status" value="1"/>
</dbReference>
<gene>
    <name evidence="6" type="ORF">CAUJ_LOCUS1315</name>
</gene>
<accession>A0A8S1GPS8</accession>
<dbReference type="GO" id="GO:0009898">
    <property type="term" value="C:cytoplasmic side of plasma membrane"/>
    <property type="evidence" value="ECO:0007669"/>
    <property type="project" value="UniProtKB-ARBA"/>
</dbReference>
<name>A0A8S1GPS8_9PELO</name>
<evidence type="ECO:0000259" key="5">
    <source>
        <dbReference type="SMART" id="SM00244"/>
    </source>
</evidence>
<evidence type="ECO:0000256" key="4">
    <source>
        <dbReference type="SAM" id="Phobius"/>
    </source>
</evidence>
<keyword evidence="3 4" id="KW-0472">Membrane</keyword>
<evidence type="ECO:0000256" key="2">
    <source>
        <dbReference type="ARBA" id="ARBA00008164"/>
    </source>
</evidence>
<evidence type="ECO:0000256" key="3">
    <source>
        <dbReference type="ARBA" id="ARBA00023136"/>
    </source>
</evidence>
<dbReference type="Proteomes" id="UP000835052">
    <property type="component" value="Unassembled WGS sequence"/>
</dbReference>
<dbReference type="SUPFAM" id="SSF117892">
    <property type="entry name" value="Band 7/SPFH domain"/>
    <property type="match status" value="1"/>
</dbReference>
<dbReference type="AlphaFoldDB" id="A0A8S1GPS8"/>
<evidence type="ECO:0000313" key="6">
    <source>
        <dbReference type="EMBL" id="CAD6185396.1"/>
    </source>
</evidence>
<keyword evidence="7" id="KW-1185">Reference proteome</keyword>
<evidence type="ECO:0000313" key="7">
    <source>
        <dbReference type="Proteomes" id="UP000835052"/>
    </source>
</evidence>
<protein>
    <recommendedName>
        <fullName evidence="5">Band 7 domain-containing protein</fullName>
    </recommendedName>
</protein>
<sequence length="269" mass="29988">MDGNNARRGYFTPTTADLAVLVASWAVLVLTFPISLIFCIKIVKEYDRMIIFRLGRVWSPVPKGPGIVLVMPFIDEHTIVDLRTMSYNVPTQEMLTRDSVMIAVDAAVYYRTSDPIASISMVNDAHTSTRQLAQSTLRNVLGTRSLSEILLDRQGIAAHAKSMLDKATLFWGIHVERVEIKDIRIPNELCRAMAAEAEAQRQSDAKVVTAHGELTASMALRRAADELVGSPAAIQLRHVYLLSLAKISARDNHTIVIPFPIDFMKRFIK</sequence>
<dbReference type="PROSITE" id="PS01270">
    <property type="entry name" value="BAND_7"/>
    <property type="match status" value="1"/>
</dbReference>
<comment type="subcellular location">
    <subcellularLocation>
        <location evidence="1">Membrane</location>
    </subcellularLocation>
</comment>
<dbReference type="PANTHER" id="PTHR10264">
    <property type="entry name" value="BAND 7 PROTEIN-RELATED"/>
    <property type="match status" value="1"/>
</dbReference>
<keyword evidence="4" id="KW-0812">Transmembrane</keyword>
<dbReference type="FunFam" id="3.30.479.30:FF:000004">
    <property type="entry name" value="Putative membrane protease family, stomatin"/>
    <property type="match status" value="1"/>
</dbReference>
<evidence type="ECO:0000256" key="1">
    <source>
        <dbReference type="ARBA" id="ARBA00004370"/>
    </source>
</evidence>
<dbReference type="InterPro" id="IPR001107">
    <property type="entry name" value="Band_7"/>
</dbReference>
<dbReference type="EMBL" id="CAJGYM010000002">
    <property type="protein sequence ID" value="CAD6185396.1"/>
    <property type="molecule type" value="Genomic_DNA"/>
</dbReference>
<feature type="transmembrane region" description="Helical" evidence="4">
    <location>
        <begin position="20"/>
        <end position="43"/>
    </location>
</feature>
<dbReference type="InterPro" id="IPR043202">
    <property type="entry name" value="Band-7_stomatin-like"/>
</dbReference>
<organism evidence="6 7">
    <name type="scientific">Caenorhabditis auriculariae</name>
    <dbReference type="NCBI Taxonomy" id="2777116"/>
    <lineage>
        <taxon>Eukaryota</taxon>
        <taxon>Metazoa</taxon>
        <taxon>Ecdysozoa</taxon>
        <taxon>Nematoda</taxon>
        <taxon>Chromadorea</taxon>
        <taxon>Rhabditida</taxon>
        <taxon>Rhabditina</taxon>
        <taxon>Rhabditomorpha</taxon>
        <taxon>Rhabditoidea</taxon>
        <taxon>Rhabditidae</taxon>
        <taxon>Peloderinae</taxon>
        <taxon>Caenorhabditis</taxon>
    </lineage>
</organism>
<dbReference type="SMART" id="SM00244">
    <property type="entry name" value="PHB"/>
    <property type="match status" value="1"/>
</dbReference>
<dbReference type="Gene3D" id="3.30.479.30">
    <property type="entry name" value="Band 7 domain"/>
    <property type="match status" value="1"/>
</dbReference>
<dbReference type="Gene3D" id="6.10.250.2090">
    <property type="match status" value="1"/>
</dbReference>
<dbReference type="PRINTS" id="PR00721">
    <property type="entry name" value="STOMATIN"/>
</dbReference>
<dbReference type="InterPro" id="IPR018080">
    <property type="entry name" value="Band_7/stomatin-like_CS"/>
</dbReference>
<dbReference type="InterPro" id="IPR001972">
    <property type="entry name" value="Stomatin_HflK_fam"/>
</dbReference>
<feature type="domain" description="Band 7" evidence="5">
    <location>
        <begin position="38"/>
        <end position="197"/>
    </location>
</feature>
<dbReference type="OrthoDB" id="2105077at2759"/>
<comment type="similarity">
    <text evidence="2">Belongs to the band 7/mec-2 family.</text>
</comment>